<keyword evidence="7" id="KW-0460">Magnesium</keyword>
<reference evidence="14 15" key="1">
    <citation type="journal article" date="2016" name="Nat. Commun.">
        <title>Thousands of microbial genomes shed light on interconnected biogeochemical processes in an aquifer system.</title>
        <authorList>
            <person name="Anantharaman K."/>
            <person name="Brown C.T."/>
            <person name="Hug L.A."/>
            <person name="Sharon I."/>
            <person name="Castelle C.J."/>
            <person name="Probst A.J."/>
            <person name="Thomas B.C."/>
            <person name="Singh A."/>
            <person name="Wilkins M.J."/>
            <person name="Karaoz U."/>
            <person name="Brodie E.L."/>
            <person name="Williams K.H."/>
            <person name="Hubbard S.S."/>
            <person name="Banfield J.F."/>
        </authorList>
    </citation>
    <scope>NUCLEOTIDE SEQUENCE [LARGE SCALE GENOMIC DNA]</scope>
</reference>
<dbReference type="GO" id="GO:0008033">
    <property type="term" value="P:tRNA processing"/>
    <property type="evidence" value="ECO:0007669"/>
    <property type="project" value="UniProtKB-KW"/>
</dbReference>
<evidence type="ECO:0000256" key="5">
    <source>
        <dbReference type="ARBA" id="ARBA00022723"/>
    </source>
</evidence>
<evidence type="ECO:0000313" key="14">
    <source>
        <dbReference type="EMBL" id="OGD69999.1"/>
    </source>
</evidence>
<dbReference type="InterPro" id="IPR050264">
    <property type="entry name" value="Bact_CCA-adding_enz_type3_sf"/>
</dbReference>
<evidence type="ECO:0000256" key="3">
    <source>
        <dbReference type="ARBA" id="ARBA00022694"/>
    </source>
</evidence>
<dbReference type="Pfam" id="PF01743">
    <property type="entry name" value="PolyA_pol"/>
    <property type="match status" value="1"/>
</dbReference>
<dbReference type="InterPro" id="IPR043519">
    <property type="entry name" value="NT_sf"/>
</dbReference>
<evidence type="ECO:0000259" key="11">
    <source>
        <dbReference type="Pfam" id="PF01966"/>
    </source>
</evidence>
<feature type="domain" description="Poly A polymerase head" evidence="10">
    <location>
        <begin position="33"/>
        <end position="159"/>
    </location>
</feature>
<dbReference type="GO" id="GO:0000049">
    <property type="term" value="F:tRNA binding"/>
    <property type="evidence" value="ECO:0007669"/>
    <property type="project" value="TreeGrafter"/>
</dbReference>
<dbReference type="SUPFAM" id="SSF81891">
    <property type="entry name" value="Poly A polymerase C-terminal region-like"/>
    <property type="match status" value="1"/>
</dbReference>
<comment type="similarity">
    <text evidence="9">Belongs to the tRNA nucleotidyltransferase/poly(A) polymerase family.</text>
</comment>
<comment type="caution">
    <text evidence="14">The sequence shown here is derived from an EMBL/GenBank/DDBJ whole genome shotgun (WGS) entry which is preliminary data.</text>
</comment>
<keyword evidence="8 9" id="KW-0694">RNA-binding</keyword>
<dbReference type="SUPFAM" id="SSF81301">
    <property type="entry name" value="Nucleotidyltransferase"/>
    <property type="match status" value="1"/>
</dbReference>
<dbReference type="Gene3D" id="1.10.3090.10">
    <property type="entry name" value="cca-adding enzyme, domain 2"/>
    <property type="match status" value="1"/>
</dbReference>
<dbReference type="EMBL" id="MFAH01000066">
    <property type="protein sequence ID" value="OGD69999.1"/>
    <property type="molecule type" value="Genomic_DNA"/>
</dbReference>
<dbReference type="InterPro" id="IPR006675">
    <property type="entry name" value="HDIG_dom"/>
</dbReference>
<evidence type="ECO:0000256" key="6">
    <source>
        <dbReference type="ARBA" id="ARBA00022741"/>
    </source>
</evidence>
<dbReference type="CDD" id="cd00077">
    <property type="entry name" value="HDc"/>
    <property type="match status" value="1"/>
</dbReference>
<feature type="domain" description="HD" evidence="11">
    <location>
        <begin position="257"/>
        <end position="375"/>
    </location>
</feature>
<dbReference type="AlphaFoldDB" id="A0A1F5ERI3"/>
<feature type="domain" description="CCA-adding enzyme C-terminal" evidence="13">
    <location>
        <begin position="432"/>
        <end position="480"/>
    </location>
</feature>
<dbReference type="InterPro" id="IPR002646">
    <property type="entry name" value="PolA_pol_head_dom"/>
</dbReference>
<comment type="cofactor">
    <cofactor evidence="1">
        <name>Mg(2+)</name>
        <dbReference type="ChEBI" id="CHEBI:18420"/>
    </cofactor>
</comment>
<evidence type="ECO:0008006" key="16">
    <source>
        <dbReference type="Google" id="ProtNLM"/>
    </source>
</evidence>
<evidence type="ECO:0000256" key="7">
    <source>
        <dbReference type="ARBA" id="ARBA00022842"/>
    </source>
</evidence>
<evidence type="ECO:0000256" key="9">
    <source>
        <dbReference type="RuleBase" id="RU003953"/>
    </source>
</evidence>
<dbReference type="InterPro" id="IPR006674">
    <property type="entry name" value="HD_domain"/>
</dbReference>
<keyword evidence="3" id="KW-0819">tRNA processing</keyword>
<dbReference type="InterPro" id="IPR003607">
    <property type="entry name" value="HD/PDEase_dom"/>
</dbReference>
<accession>A0A1F5ERI3</accession>
<dbReference type="Pfam" id="PF12627">
    <property type="entry name" value="PolyA_pol_RNAbd"/>
    <property type="match status" value="1"/>
</dbReference>
<evidence type="ECO:0000256" key="4">
    <source>
        <dbReference type="ARBA" id="ARBA00022695"/>
    </source>
</evidence>
<dbReference type="Gene3D" id="1.10.246.80">
    <property type="match status" value="1"/>
</dbReference>
<dbReference type="GO" id="GO:0046872">
    <property type="term" value="F:metal ion binding"/>
    <property type="evidence" value="ECO:0007669"/>
    <property type="project" value="UniProtKB-KW"/>
</dbReference>
<dbReference type="Gene3D" id="3.30.460.10">
    <property type="entry name" value="Beta Polymerase, domain 2"/>
    <property type="match status" value="1"/>
</dbReference>
<evidence type="ECO:0000313" key="15">
    <source>
        <dbReference type="Proteomes" id="UP000177390"/>
    </source>
</evidence>
<dbReference type="NCBIfam" id="TIGR00277">
    <property type="entry name" value="HDIG"/>
    <property type="match status" value="1"/>
</dbReference>
<evidence type="ECO:0000259" key="12">
    <source>
        <dbReference type="Pfam" id="PF12627"/>
    </source>
</evidence>
<evidence type="ECO:0000256" key="2">
    <source>
        <dbReference type="ARBA" id="ARBA00022679"/>
    </source>
</evidence>
<evidence type="ECO:0000259" key="10">
    <source>
        <dbReference type="Pfam" id="PF01743"/>
    </source>
</evidence>
<dbReference type="PANTHER" id="PTHR46173:SF1">
    <property type="entry name" value="CCA TRNA NUCLEOTIDYLTRANSFERASE 1, MITOCHONDRIAL"/>
    <property type="match status" value="1"/>
</dbReference>
<dbReference type="InterPro" id="IPR032810">
    <property type="entry name" value="CCA-adding_enz_C"/>
</dbReference>
<keyword evidence="2 9" id="KW-0808">Transferase</keyword>
<evidence type="ECO:0000259" key="13">
    <source>
        <dbReference type="Pfam" id="PF13735"/>
    </source>
</evidence>
<proteinExistence type="inferred from homology"/>
<dbReference type="InterPro" id="IPR032828">
    <property type="entry name" value="PolyA_RNA-bd"/>
</dbReference>
<organism evidence="14 15">
    <name type="scientific">Candidatus Collierbacteria bacterium RIFCSPHIGHO2_02_FULL_49_10</name>
    <dbReference type="NCBI Taxonomy" id="1817723"/>
    <lineage>
        <taxon>Bacteria</taxon>
        <taxon>Candidatus Collieribacteriota</taxon>
    </lineage>
</organism>
<protein>
    <recommendedName>
        <fullName evidence="16">HD domain-containing protein</fullName>
    </recommendedName>
</protein>
<evidence type="ECO:0000256" key="1">
    <source>
        <dbReference type="ARBA" id="ARBA00001946"/>
    </source>
</evidence>
<keyword evidence="6" id="KW-0547">Nucleotide-binding</keyword>
<keyword evidence="5" id="KW-0479">Metal-binding</keyword>
<sequence>MEYRRKLLPDERALFPVELAHIFDLFALADKEIYLVGGGVRNILLTKRPVNCDLTTNATPEEIQEITREYDPYYENDFGTVGMRIGEDLPAGRQEVYEITTYRSEKGYSDFRHPDEVVWGKTLEEDVTRREFTVSAVVMSESELIDLVGGLADFEEGIIKTVGNPEERFGEDALRMMRAIRLAATLSFRIEKETLEAISEKAPLLAKISRERIRDELLKILGSNYPADGVRLLISTGLMEFIIPEILVAKGVDQTGHHTLDVLDHMLESLAACPSRDPIVRLATLLHDIGKPQTKRYHCVKCGSLIKESTMVDGMLACPKCGTGQTPHSSATFYGHEVIGARMVEKIADGLRLSAKDRERLVTLVRWHMFAYQPEMTDASIRRFIRRVGKENINDMIMLRIGDRKGGGSKTTSWRLMEFQKRIGEQLFEPMEISDMVINGKDVMETLAIKPGQKVGRVLKQLFEEVIEDTSKNNQEYLLKRVKELA</sequence>
<dbReference type="GO" id="GO:0016779">
    <property type="term" value="F:nucleotidyltransferase activity"/>
    <property type="evidence" value="ECO:0007669"/>
    <property type="project" value="UniProtKB-KW"/>
</dbReference>
<gene>
    <name evidence="14" type="ORF">A3D09_03620</name>
</gene>
<evidence type="ECO:0000256" key="8">
    <source>
        <dbReference type="ARBA" id="ARBA00022884"/>
    </source>
</evidence>
<dbReference type="Pfam" id="PF13735">
    <property type="entry name" value="tRNA_NucTran2_2"/>
    <property type="match status" value="1"/>
</dbReference>
<name>A0A1F5ERI3_9BACT</name>
<dbReference type="GO" id="GO:0000166">
    <property type="term" value="F:nucleotide binding"/>
    <property type="evidence" value="ECO:0007669"/>
    <property type="project" value="UniProtKB-KW"/>
</dbReference>
<dbReference type="Proteomes" id="UP000177390">
    <property type="component" value="Unassembled WGS sequence"/>
</dbReference>
<keyword evidence="4" id="KW-0548">Nucleotidyltransferase</keyword>
<dbReference type="PANTHER" id="PTHR46173">
    <property type="entry name" value="CCA TRNA NUCLEOTIDYLTRANSFERASE 1, MITOCHONDRIAL"/>
    <property type="match status" value="1"/>
</dbReference>
<dbReference type="Pfam" id="PF01966">
    <property type="entry name" value="HD"/>
    <property type="match status" value="1"/>
</dbReference>
<feature type="domain" description="tRNA nucleotidyltransferase/poly(A) polymerase RNA and SrmB- binding" evidence="12">
    <location>
        <begin position="188"/>
        <end position="246"/>
    </location>
</feature>